<dbReference type="InterPro" id="IPR036291">
    <property type="entry name" value="NAD(P)-bd_dom_sf"/>
</dbReference>
<dbReference type="InterPro" id="IPR020843">
    <property type="entry name" value="ER"/>
</dbReference>
<dbReference type="Gene3D" id="3.90.180.10">
    <property type="entry name" value="Medium-chain alcohol dehydrogenases, catalytic domain"/>
    <property type="match status" value="1"/>
</dbReference>
<dbReference type="InterPro" id="IPR013154">
    <property type="entry name" value="ADH-like_N"/>
</dbReference>
<proteinExistence type="predicted"/>
<dbReference type="SMART" id="SM00829">
    <property type="entry name" value="PKS_ER"/>
    <property type="match status" value="1"/>
</dbReference>
<dbReference type="GO" id="GO:0016491">
    <property type="term" value="F:oxidoreductase activity"/>
    <property type="evidence" value="ECO:0007669"/>
    <property type="project" value="InterPro"/>
</dbReference>
<protein>
    <submittedName>
        <fullName evidence="2">NAD(P)-dependent alcohol dehydrogenase</fullName>
    </submittedName>
</protein>
<gene>
    <name evidence="2" type="ORF">EHS15_15635</name>
</gene>
<dbReference type="AlphaFoldDB" id="A0A4R9LV56"/>
<accession>A0A4R9LV56</accession>
<feature type="domain" description="Enoyl reductase (ER)" evidence="1">
    <location>
        <begin position="10"/>
        <end position="315"/>
    </location>
</feature>
<dbReference type="PANTHER" id="PTHR44013">
    <property type="entry name" value="ZINC-TYPE ALCOHOL DEHYDROGENASE-LIKE PROTEIN C16A3.02C"/>
    <property type="match status" value="1"/>
</dbReference>
<dbReference type="SUPFAM" id="SSF51735">
    <property type="entry name" value="NAD(P)-binding Rossmann-fold domains"/>
    <property type="match status" value="1"/>
</dbReference>
<comment type="caution">
    <text evidence="2">The sequence shown here is derived from an EMBL/GenBank/DDBJ whole genome shotgun (WGS) entry which is preliminary data.</text>
</comment>
<dbReference type="CDD" id="cd08267">
    <property type="entry name" value="MDR1"/>
    <property type="match status" value="1"/>
</dbReference>
<evidence type="ECO:0000313" key="3">
    <source>
        <dbReference type="Proteomes" id="UP000298058"/>
    </source>
</evidence>
<dbReference type="OrthoDB" id="9792162at2"/>
<dbReference type="Proteomes" id="UP000298058">
    <property type="component" value="Unassembled WGS sequence"/>
</dbReference>
<dbReference type="RefSeq" id="WP_135761531.1">
    <property type="nucleotide sequence ID" value="NZ_RQHW01000048.1"/>
</dbReference>
<evidence type="ECO:0000259" key="1">
    <source>
        <dbReference type="SMART" id="SM00829"/>
    </source>
</evidence>
<evidence type="ECO:0000313" key="2">
    <source>
        <dbReference type="EMBL" id="TGN18050.1"/>
    </source>
</evidence>
<dbReference type="Gene3D" id="3.40.50.720">
    <property type="entry name" value="NAD(P)-binding Rossmann-like Domain"/>
    <property type="match status" value="1"/>
</dbReference>
<keyword evidence="3" id="KW-1185">Reference proteome</keyword>
<organism evidence="2 3">
    <name type="scientific">Leptospira idonii</name>
    <dbReference type="NCBI Taxonomy" id="1193500"/>
    <lineage>
        <taxon>Bacteria</taxon>
        <taxon>Pseudomonadati</taxon>
        <taxon>Spirochaetota</taxon>
        <taxon>Spirochaetia</taxon>
        <taxon>Leptospirales</taxon>
        <taxon>Leptospiraceae</taxon>
        <taxon>Leptospira</taxon>
    </lineage>
</organism>
<dbReference type="InterPro" id="IPR011032">
    <property type="entry name" value="GroES-like_sf"/>
</dbReference>
<dbReference type="InterPro" id="IPR052733">
    <property type="entry name" value="Chloroplast_QOR"/>
</dbReference>
<dbReference type="EMBL" id="RQHW01000048">
    <property type="protein sequence ID" value="TGN18050.1"/>
    <property type="molecule type" value="Genomic_DNA"/>
</dbReference>
<dbReference type="Pfam" id="PF08240">
    <property type="entry name" value="ADH_N"/>
    <property type="match status" value="1"/>
</dbReference>
<sequence length="335" mass="36518">MKAITCKNYGSPDVFQLEEIGQPVPKDKEVLIQIYNTAVNSADWRLRKPDPVAARLFFGLFRPRNPVLGGVFSGKVISVGTKVKEFQVGDRVFGSTGMSFGAYAEYKCLNESEVFSQIPTDISYEDAAAIPFGALTAFHFLKQIRIEAGQNVLVYGASGAVGTAAIQIAAAFGAKVTAVCSKANHELVKSIGAESALDYEEYNNGKTKVIYDLIFETVGKSKLKTHLSMLTTKGTLILGSGSLSEILQALWLNLTGKHKILGGIVFESKENLRILSEMMQSGKLKAVIDRTYLLEDMADAHRYVEAGHKKGNVVIEVFRKKNGAGSSLDLMYGTW</sequence>
<dbReference type="SUPFAM" id="SSF50129">
    <property type="entry name" value="GroES-like"/>
    <property type="match status" value="1"/>
</dbReference>
<dbReference type="PANTHER" id="PTHR44013:SF1">
    <property type="entry name" value="ZINC-TYPE ALCOHOL DEHYDROGENASE-LIKE PROTEIN C16A3.02C"/>
    <property type="match status" value="1"/>
</dbReference>
<reference evidence="2" key="1">
    <citation type="journal article" date="2019" name="PLoS Negl. Trop. Dis.">
        <title>Revisiting the worldwide diversity of Leptospira species in the environment.</title>
        <authorList>
            <person name="Vincent A.T."/>
            <person name="Schiettekatte O."/>
            <person name="Bourhy P."/>
            <person name="Veyrier F.J."/>
            <person name="Picardeau M."/>
        </authorList>
    </citation>
    <scope>NUCLEOTIDE SEQUENCE [LARGE SCALE GENOMIC DNA]</scope>
    <source>
        <strain evidence="2">201300427</strain>
    </source>
</reference>
<name>A0A4R9LV56_9LEPT</name>
<dbReference type="Pfam" id="PF13602">
    <property type="entry name" value="ADH_zinc_N_2"/>
    <property type="match status" value="1"/>
</dbReference>